<dbReference type="InterPro" id="IPR002156">
    <property type="entry name" value="RNaseH_domain"/>
</dbReference>
<evidence type="ECO:0000313" key="12">
    <source>
        <dbReference type="EMBL" id="GHO96849.1"/>
    </source>
</evidence>
<dbReference type="GO" id="GO:0003676">
    <property type="term" value="F:nucleic acid binding"/>
    <property type="evidence" value="ECO:0007669"/>
    <property type="project" value="InterPro"/>
</dbReference>
<organism evidence="12 13">
    <name type="scientific">Reticulibacter mediterranei</name>
    <dbReference type="NCBI Taxonomy" id="2778369"/>
    <lineage>
        <taxon>Bacteria</taxon>
        <taxon>Bacillati</taxon>
        <taxon>Chloroflexota</taxon>
        <taxon>Ktedonobacteria</taxon>
        <taxon>Ktedonobacterales</taxon>
        <taxon>Reticulibacteraceae</taxon>
        <taxon>Reticulibacter</taxon>
    </lineage>
</organism>
<dbReference type="AlphaFoldDB" id="A0A8J3N379"/>
<keyword evidence="7" id="KW-0479">Metal-binding</keyword>
<dbReference type="EC" id="3.1.26.4" evidence="5"/>
<evidence type="ECO:0000256" key="5">
    <source>
        <dbReference type="ARBA" id="ARBA00012180"/>
    </source>
</evidence>
<name>A0A8J3N379_9CHLR</name>
<dbReference type="GO" id="GO:0046872">
    <property type="term" value="F:metal ion binding"/>
    <property type="evidence" value="ECO:0007669"/>
    <property type="project" value="UniProtKB-KW"/>
</dbReference>
<evidence type="ECO:0000259" key="11">
    <source>
        <dbReference type="PROSITE" id="PS50879"/>
    </source>
</evidence>
<accession>A0A8J3N379</accession>
<dbReference type="PANTHER" id="PTHR10642:SF26">
    <property type="entry name" value="RIBONUCLEASE H1"/>
    <property type="match status" value="1"/>
</dbReference>
<protein>
    <recommendedName>
        <fullName evidence="5">ribonuclease H</fullName>
        <ecNumber evidence="5">3.1.26.4</ecNumber>
    </recommendedName>
</protein>
<dbReference type="SUPFAM" id="SSF53098">
    <property type="entry name" value="Ribonuclease H-like"/>
    <property type="match status" value="1"/>
</dbReference>
<evidence type="ECO:0000256" key="10">
    <source>
        <dbReference type="ARBA" id="ARBA00022842"/>
    </source>
</evidence>
<dbReference type="PANTHER" id="PTHR10642">
    <property type="entry name" value="RIBONUCLEASE H1"/>
    <property type="match status" value="1"/>
</dbReference>
<sequence>MSKGQGFDVQESLEWRSVLNAVVDVSIRASLPTLDQAGILAYTDGACIKNPGGPAGWCALLWAAADSNSDGLVRDGASCFECYGHIPKAQTTTNNRAEISAVLAVLSLAPPTLPLKIYSDSEYTIKVAQGVYQMKANGDLWEQYRQLLKYRTTPPVFEWVRGHAGHLHNERADELSGLGAFNNDRARYEQWQASQAAEARNSLPPAERATLRAQAQKLKTYFDSLDPARTSEQERKFVNDMTKRLAKNNFVPTEKQTRWLKVLVGKYKV</sequence>
<feature type="domain" description="RNase H type-1" evidence="11">
    <location>
        <begin position="35"/>
        <end position="181"/>
    </location>
</feature>
<keyword evidence="10" id="KW-0460">Magnesium</keyword>
<dbReference type="PROSITE" id="PS50879">
    <property type="entry name" value="RNASE_H_1"/>
    <property type="match status" value="1"/>
</dbReference>
<evidence type="ECO:0000256" key="6">
    <source>
        <dbReference type="ARBA" id="ARBA00022722"/>
    </source>
</evidence>
<proteinExistence type="inferred from homology"/>
<comment type="caution">
    <text evidence="12">The sequence shown here is derived from an EMBL/GenBank/DDBJ whole genome shotgun (WGS) entry which is preliminary data.</text>
</comment>
<keyword evidence="13" id="KW-1185">Reference proteome</keyword>
<dbReference type="Gene3D" id="3.30.420.10">
    <property type="entry name" value="Ribonuclease H-like superfamily/Ribonuclease H"/>
    <property type="match status" value="1"/>
</dbReference>
<dbReference type="InterPro" id="IPR012337">
    <property type="entry name" value="RNaseH-like_sf"/>
</dbReference>
<evidence type="ECO:0000256" key="9">
    <source>
        <dbReference type="ARBA" id="ARBA00022801"/>
    </source>
</evidence>
<dbReference type="EMBL" id="BNJK01000001">
    <property type="protein sequence ID" value="GHO96849.1"/>
    <property type="molecule type" value="Genomic_DNA"/>
</dbReference>
<evidence type="ECO:0000256" key="3">
    <source>
        <dbReference type="ARBA" id="ARBA00005300"/>
    </source>
</evidence>
<dbReference type="InterPro" id="IPR050092">
    <property type="entry name" value="RNase_H"/>
</dbReference>
<evidence type="ECO:0000313" key="13">
    <source>
        <dbReference type="Proteomes" id="UP000597444"/>
    </source>
</evidence>
<gene>
    <name evidence="12" type="ORF">KSF_068970</name>
</gene>
<dbReference type="CDD" id="cd09278">
    <property type="entry name" value="RNase_HI_prokaryote_like"/>
    <property type="match status" value="1"/>
</dbReference>
<evidence type="ECO:0000256" key="2">
    <source>
        <dbReference type="ARBA" id="ARBA00001946"/>
    </source>
</evidence>
<dbReference type="GO" id="GO:0004523">
    <property type="term" value="F:RNA-DNA hybrid ribonuclease activity"/>
    <property type="evidence" value="ECO:0007669"/>
    <property type="project" value="UniProtKB-EC"/>
</dbReference>
<dbReference type="Pfam" id="PF00075">
    <property type="entry name" value="RNase_H"/>
    <property type="match status" value="1"/>
</dbReference>
<keyword evidence="8" id="KW-0255">Endonuclease</keyword>
<keyword evidence="6" id="KW-0540">Nuclease</keyword>
<comment type="catalytic activity">
    <reaction evidence="1">
        <text>Endonucleolytic cleavage to 5'-phosphomonoester.</text>
        <dbReference type="EC" id="3.1.26.4"/>
    </reaction>
</comment>
<dbReference type="Proteomes" id="UP000597444">
    <property type="component" value="Unassembled WGS sequence"/>
</dbReference>
<comment type="cofactor">
    <cofactor evidence="2">
        <name>Mg(2+)</name>
        <dbReference type="ChEBI" id="CHEBI:18420"/>
    </cofactor>
</comment>
<dbReference type="RefSeq" id="WP_220207442.1">
    <property type="nucleotide sequence ID" value="NZ_BNJK01000001.1"/>
</dbReference>
<comment type="similarity">
    <text evidence="3">Belongs to the RNase H family.</text>
</comment>
<evidence type="ECO:0000256" key="4">
    <source>
        <dbReference type="ARBA" id="ARBA00011245"/>
    </source>
</evidence>
<keyword evidence="9" id="KW-0378">Hydrolase</keyword>
<evidence type="ECO:0000256" key="1">
    <source>
        <dbReference type="ARBA" id="ARBA00000077"/>
    </source>
</evidence>
<comment type="subunit">
    <text evidence="4">Monomer.</text>
</comment>
<dbReference type="InterPro" id="IPR036397">
    <property type="entry name" value="RNaseH_sf"/>
</dbReference>
<evidence type="ECO:0000256" key="8">
    <source>
        <dbReference type="ARBA" id="ARBA00022759"/>
    </source>
</evidence>
<reference evidence="12" key="1">
    <citation type="submission" date="2020-10" db="EMBL/GenBank/DDBJ databases">
        <title>Taxonomic study of unclassified bacteria belonging to the class Ktedonobacteria.</title>
        <authorList>
            <person name="Yabe S."/>
            <person name="Wang C.M."/>
            <person name="Zheng Y."/>
            <person name="Sakai Y."/>
            <person name="Cavaletti L."/>
            <person name="Monciardini P."/>
            <person name="Donadio S."/>
        </authorList>
    </citation>
    <scope>NUCLEOTIDE SEQUENCE</scope>
    <source>
        <strain evidence="12">ID150040</strain>
    </source>
</reference>
<evidence type="ECO:0000256" key="7">
    <source>
        <dbReference type="ARBA" id="ARBA00022723"/>
    </source>
</evidence>
<dbReference type="InterPro" id="IPR022892">
    <property type="entry name" value="RNaseHI"/>
</dbReference>
<dbReference type="GO" id="GO:0043137">
    <property type="term" value="P:DNA replication, removal of RNA primer"/>
    <property type="evidence" value="ECO:0007669"/>
    <property type="project" value="TreeGrafter"/>
</dbReference>